<proteinExistence type="predicted"/>
<feature type="non-terminal residue" evidence="2">
    <location>
        <position position="1"/>
    </location>
</feature>
<protein>
    <submittedName>
        <fullName evidence="2">Uncharacterized protein</fullName>
    </submittedName>
</protein>
<feature type="compositionally biased region" description="Basic and acidic residues" evidence="1">
    <location>
        <begin position="14"/>
        <end position="33"/>
    </location>
</feature>
<name>A0A392TEV3_9FABA</name>
<evidence type="ECO:0000313" key="2">
    <source>
        <dbReference type="EMBL" id="MCI59528.1"/>
    </source>
</evidence>
<keyword evidence="3" id="KW-1185">Reference proteome</keyword>
<reference evidence="2 3" key="1">
    <citation type="journal article" date="2018" name="Front. Plant Sci.">
        <title>Red Clover (Trifolium pratense) and Zigzag Clover (T. medium) - A Picture of Genomic Similarities and Differences.</title>
        <authorList>
            <person name="Dluhosova J."/>
            <person name="Istvanek J."/>
            <person name="Nedelnik J."/>
            <person name="Repkova J."/>
        </authorList>
    </citation>
    <scope>NUCLEOTIDE SEQUENCE [LARGE SCALE GENOMIC DNA]</scope>
    <source>
        <strain evidence="3">cv. 10/8</strain>
        <tissue evidence="2">Leaf</tissue>
    </source>
</reference>
<organism evidence="2 3">
    <name type="scientific">Trifolium medium</name>
    <dbReference type="NCBI Taxonomy" id="97028"/>
    <lineage>
        <taxon>Eukaryota</taxon>
        <taxon>Viridiplantae</taxon>
        <taxon>Streptophyta</taxon>
        <taxon>Embryophyta</taxon>
        <taxon>Tracheophyta</taxon>
        <taxon>Spermatophyta</taxon>
        <taxon>Magnoliopsida</taxon>
        <taxon>eudicotyledons</taxon>
        <taxon>Gunneridae</taxon>
        <taxon>Pentapetalae</taxon>
        <taxon>rosids</taxon>
        <taxon>fabids</taxon>
        <taxon>Fabales</taxon>
        <taxon>Fabaceae</taxon>
        <taxon>Papilionoideae</taxon>
        <taxon>50 kb inversion clade</taxon>
        <taxon>NPAAA clade</taxon>
        <taxon>Hologalegina</taxon>
        <taxon>IRL clade</taxon>
        <taxon>Trifolieae</taxon>
        <taxon>Trifolium</taxon>
    </lineage>
</organism>
<dbReference type="EMBL" id="LXQA010565163">
    <property type="protein sequence ID" value="MCI59528.1"/>
    <property type="molecule type" value="Genomic_DNA"/>
</dbReference>
<dbReference type="AlphaFoldDB" id="A0A392TEV3"/>
<feature type="region of interest" description="Disordered" evidence="1">
    <location>
        <begin position="1"/>
        <end position="33"/>
    </location>
</feature>
<comment type="caution">
    <text evidence="2">The sequence shown here is derived from an EMBL/GenBank/DDBJ whole genome shotgun (WGS) entry which is preliminary data.</text>
</comment>
<evidence type="ECO:0000256" key="1">
    <source>
        <dbReference type="SAM" id="MobiDB-lite"/>
    </source>
</evidence>
<sequence length="33" mass="3885">TSQEQVSKLRARASQREEHEEEKRRAELESSSI</sequence>
<dbReference type="Proteomes" id="UP000265520">
    <property type="component" value="Unassembled WGS sequence"/>
</dbReference>
<accession>A0A392TEV3</accession>
<evidence type="ECO:0000313" key="3">
    <source>
        <dbReference type="Proteomes" id="UP000265520"/>
    </source>
</evidence>